<evidence type="ECO:0000313" key="5">
    <source>
        <dbReference type="EMBL" id="GMM36051.1"/>
    </source>
</evidence>
<evidence type="ECO:0000259" key="4">
    <source>
        <dbReference type="Pfam" id="PF05057"/>
    </source>
</evidence>
<dbReference type="GO" id="GO:0005811">
    <property type="term" value="C:lipid droplet"/>
    <property type="evidence" value="ECO:0007669"/>
    <property type="project" value="TreeGrafter"/>
</dbReference>
<keyword evidence="3" id="KW-1133">Transmembrane helix</keyword>
<evidence type="ECO:0000256" key="2">
    <source>
        <dbReference type="ARBA" id="ARBA00022963"/>
    </source>
</evidence>
<dbReference type="AlphaFoldDB" id="A0AAV5QN45"/>
<feature type="domain" description="DUF676" evidence="4">
    <location>
        <begin position="50"/>
        <end position="235"/>
    </location>
</feature>
<comment type="caution">
    <text evidence="5">The sequence shown here is derived from an EMBL/GenBank/DDBJ whole genome shotgun (WGS) entry which is preliminary data.</text>
</comment>
<dbReference type="InterPro" id="IPR029058">
    <property type="entry name" value="AB_hydrolase_fold"/>
</dbReference>
<name>A0AAV5QN45_9ASCO</name>
<dbReference type="PANTHER" id="PTHR12482:SF24">
    <property type="entry name" value="LIPID DROPLET PHOSPHOLIPASE 1"/>
    <property type="match status" value="1"/>
</dbReference>
<evidence type="ECO:0000313" key="6">
    <source>
        <dbReference type="Proteomes" id="UP001360560"/>
    </source>
</evidence>
<dbReference type="GO" id="GO:0047372">
    <property type="term" value="F:monoacylglycerol lipase activity"/>
    <property type="evidence" value="ECO:0007669"/>
    <property type="project" value="TreeGrafter"/>
</dbReference>
<dbReference type="Pfam" id="PF05057">
    <property type="entry name" value="DUF676"/>
    <property type="match status" value="1"/>
</dbReference>
<protein>
    <submittedName>
        <fullName evidence="5">Hydrolase</fullName>
    </submittedName>
</protein>
<dbReference type="SUPFAM" id="SSF53474">
    <property type="entry name" value="alpha/beta-Hydrolases"/>
    <property type="match status" value="1"/>
</dbReference>
<keyword evidence="2" id="KW-0443">Lipid metabolism</keyword>
<reference evidence="5 6" key="1">
    <citation type="journal article" date="2023" name="Elife">
        <title>Identification of key yeast species and microbe-microbe interactions impacting larval growth of Drosophila in the wild.</title>
        <authorList>
            <person name="Mure A."/>
            <person name="Sugiura Y."/>
            <person name="Maeda R."/>
            <person name="Honda K."/>
            <person name="Sakurai N."/>
            <person name="Takahashi Y."/>
            <person name="Watada M."/>
            <person name="Katoh T."/>
            <person name="Gotoh A."/>
            <person name="Gotoh Y."/>
            <person name="Taniguchi I."/>
            <person name="Nakamura K."/>
            <person name="Hayashi T."/>
            <person name="Katayama T."/>
            <person name="Uemura T."/>
            <person name="Hattori Y."/>
        </authorList>
    </citation>
    <scope>NUCLEOTIDE SEQUENCE [LARGE SCALE GENOMIC DNA]</scope>
    <source>
        <strain evidence="5 6">SC-9</strain>
    </source>
</reference>
<dbReference type="InterPro" id="IPR007751">
    <property type="entry name" value="DUF676_lipase-like"/>
</dbReference>
<dbReference type="PANTHER" id="PTHR12482">
    <property type="entry name" value="LIPASE ROG1-RELATED-RELATED"/>
    <property type="match status" value="1"/>
</dbReference>
<keyword evidence="6" id="KW-1185">Reference proteome</keyword>
<keyword evidence="5" id="KW-0378">Hydrolase</keyword>
<dbReference type="InterPro" id="IPR044294">
    <property type="entry name" value="Lipase-like"/>
</dbReference>
<feature type="transmembrane region" description="Helical" evidence="3">
    <location>
        <begin position="298"/>
        <end position="317"/>
    </location>
</feature>
<evidence type="ECO:0000256" key="3">
    <source>
        <dbReference type="SAM" id="Phobius"/>
    </source>
</evidence>
<organism evidence="5 6">
    <name type="scientific">Saccharomycopsis crataegensis</name>
    <dbReference type="NCBI Taxonomy" id="43959"/>
    <lineage>
        <taxon>Eukaryota</taxon>
        <taxon>Fungi</taxon>
        <taxon>Dikarya</taxon>
        <taxon>Ascomycota</taxon>
        <taxon>Saccharomycotina</taxon>
        <taxon>Saccharomycetes</taxon>
        <taxon>Saccharomycopsidaceae</taxon>
        <taxon>Saccharomycopsis</taxon>
    </lineage>
</organism>
<dbReference type="Proteomes" id="UP001360560">
    <property type="component" value="Unassembled WGS sequence"/>
</dbReference>
<keyword evidence="3" id="KW-0812">Transmembrane</keyword>
<comment type="similarity">
    <text evidence="1">Belongs to the putative lipase ROG1 family.</text>
</comment>
<accession>A0AAV5QN45</accession>
<feature type="transmembrane region" description="Helical" evidence="3">
    <location>
        <begin position="12"/>
        <end position="31"/>
    </location>
</feature>
<sequence length="556" mass="63199">MIFLLSQDISLFLFMGMYYYWVVPSFSSLFVSGSYSGSWHETDIRLFFDSLWGTYKHVNSIAASIKHVLGDTADSEICIFQPRTSTYFKTYDGVRVMGDRFLKELYEEILNLKKDRGILITKISIVGYSLGGLVSRYMIGKLYEAGFFENIEPYFFTTFATPHLGVKFFGSYSGPILNFLGSNFIGTSGRDLFIRNKILVELGDKEGPYFKALRAFKQRYLLSNIRHDRTVAFYTSFISDVSPFEDWSKVKLQYLNGIPEIKVGDKIVKPRIIDLKNSKIRPTNMPLPPPTLLSRLRYIGILILISFILPIWFPVVFTANCIGTTLSYFRLTFRPLEFDSAKEWLNLKIYLFGENQKQEIKPTSEHGAIDEGTVDAPLSLHSAKTNDSIISKELAGFTEGAIENMLEAPQMNEDLETVSKSYDNDTISVESEYNFVAGGINNEVFIDIPKHAEAAGKLLSYIDSGKNNELEYPLFNRSNLKSLPFDEERAKINRNLNSLQWFKIASYVDAFNAHDGIVARRGLRSSPRGFATIYLWAALIKDQLPKLNSAPEESLI</sequence>
<dbReference type="GO" id="GO:0004622">
    <property type="term" value="F:phosphatidylcholine lysophospholipase activity"/>
    <property type="evidence" value="ECO:0007669"/>
    <property type="project" value="TreeGrafter"/>
</dbReference>
<evidence type="ECO:0000256" key="1">
    <source>
        <dbReference type="ARBA" id="ARBA00007920"/>
    </source>
</evidence>
<gene>
    <name evidence="5" type="ORF">DASC09_033760</name>
</gene>
<keyword evidence="3" id="KW-0472">Membrane</keyword>
<dbReference type="Gene3D" id="3.40.50.1820">
    <property type="entry name" value="alpha/beta hydrolase"/>
    <property type="match status" value="1"/>
</dbReference>
<dbReference type="GO" id="GO:0016042">
    <property type="term" value="P:lipid catabolic process"/>
    <property type="evidence" value="ECO:0007669"/>
    <property type="project" value="UniProtKB-KW"/>
</dbReference>
<keyword evidence="2" id="KW-0442">Lipid degradation</keyword>
<dbReference type="GeneID" id="90074026"/>
<dbReference type="RefSeq" id="XP_064853047.1">
    <property type="nucleotide sequence ID" value="XM_064996975.1"/>
</dbReference>
<dbReference type="EMBL" id="BTFZ01000011">
    <property type="protein sequence ID" value="GMM36051.1"/>
    <property type="molecule type" value="Genomic_DNA"/>
</dbReference>
<proteinExistence type="inferred from homology"/>